<reference evidence="1 2" key="1">
    <citation type="journal article" date="2018" name="Mol. Biol. Evol.">
        <title>Broad Genomic Sampling Reveals a Smut Pathogenic Ancestry of the Fungal Clade Ustilaginomycotina.</title>
        <authorList>
            <person name="Kijpornyongpan T."/>
            <person name="Mondo S.J."/>
            <person name="Barry K."/>
            <person name="Sandor L."/>
            <person name="Lee J."/>
            <person name="Lipzen A."/>
            <person name="Pangilinan J."/>
            <person name="LaButti K."/>
            <person name="Hainaut M."/>
            <person name="Henrissat B."/>
            <person name="Grigoriev I.V."/>
            <person name="Spatafora J.W."/>
            <person name="Aime M.C."/>
        </authorList>
    </citation>
    <scope>NUCLEOTIDE SEQUENCE [LARGE SCALE GENOMIC DNA]</scope>
    <source>
        <strain evidence="1 2">SA 807</strain>
    </source>
</reference>
<organism evidence="1 2">
    <name type="scientific">Violaceomyces palustris</name>
    <dbReference type="NCBI Taxonomy" id="1673888"/>
    <lineage>
        <taxon>Eukaryota</taxon>
        <taxon>Fungi</taxon>
        <taxon>Dikarya</taxon>
        <taxon>Basidiomycota</taxon>
        <taxon>Ustilaginomycotina</taxon>
        <taxon>Ustilaginomycetes</taxon>
        <taxon>Violaceomycetales</taxon>
        <taxon>Violaceomycetaceae</taxon>
        <taxon>Violaceomyces</taxon>
    </lineage>
</organism>
<proteinExistence type="predicted"/>
<sequence length="1295" mass="144476">MPSSPSSSSSPLPQPEDRQDLGSPSSPDDSLALAKDLKERQAAAHFPTLAKRSSKRRPKLPEVGSRGQSDEPEYGQEDLDEPKVDPRLREQLEEGRLELQGGEAGLLEADAIDQGGLSLTEGGRQNTDDGEGNEVGEETDAQQSQEGVQPSLTCMRRSRPSTSSSGKRRMTVLMDGEMPEGHDQSSEDDDEEDDEEEEDEEDEEDEEEESADEGAEEDEDEEESGSEGEAVPKKKGKLPQNGKGRPTTAKLPVKVAAGKESGSKEGGSGDASDDESSVAYASSERETEEGSDEEEEDSDDDDDDDDGGDDDGDAEEDDSDSEEEVEPSLKYQRIKGGAMDILSKDTASAFAISSRFMALGTHGGMVYILDVEGNLVKGFRSHTASILDLDIDSTSEFVASASMDGMVSISALSTSEQYVFDFKRPMRCIALEPNFGKKSTRAFVCGGMAGALVQREKSWFGHKEIVLHAGEGPIWSVEWRANLIAWANDKGVRIYDTNTHQRISFISPPSANPRADLFRCSLYWQDDRTLLVAWADNIKIVKVKEKKPAPTPGPSLTGLGSQHPQLFVEISAIFQLDCMISGIAPYGRDYLVLAYLTEEVYDDDEAVDDRELQRRKEGHRPELRIISRAGEELSSDVLSLNSFSRFQCNDYLLVPSAEARALGAAVHSKRLKQDPESSSYYVVSPKDIVISRPRDEKDHVDWLLERKRYEEALVKVEALGTKQAKVYGYDAEDIGKKYLSWLVEENNYERAAKVASKILGRNVQAWEDWIFLFVEKGMLGTAIPYIPTSDPTLSGLVYDMILAHFLQHDPDTLLKTIKEWPPQIYSTQAVVIAIEDRLQREKSSRILMECLAELYIANHQPSKALPFFLRLRRPNVFDLIRDNNLFTAVQDQALLLIEFEQDLLSTKKQGPDASKVREGGSVGGEASSSKHGAAIDLLVDHTHSIPIHRVIKQLENQPKFLYMYLDALFDRDSQLVSDFSDLQVKLYAEFEYSKLMAYLRAMSSYYSFDKAYNICKEHDYVPEMVFLLGRVGDNKRAMSLIIERLGDVERAIDFAKEQSDDDLWEDLLRYSETKPAFIRGLLENVGAEIDPIRLIRRIKNGLEIPGLKPALIKILHDFNLQISLLEGCEAILSHDKKVLAAELDRSQSRARYCDFETFCANCSEPLFVIGNYEISASSSDRPPTIMFLCDHAYHLSCLIPPANIPVPKKQDLPKVLITTTQAASRVHNRLGGWGEAGYIERSHSSVEVSENAYGPQRRARENEKAFEMKLAYEARLRAVLRKGCLACRKDSAKAF</sequence>
<protein>
    <submittedName>
        <fullName evidence="1">Uncharacterized protein</fullName>
    </submittedName>
</protein>
<keyword evidence="2" id="KW-1185">Reference proteome</keyword>
<dbReference type="EMBL" id="KZ819696">
    <property type="protein sequence ID" value="PWN54103.1"/>
    <property type="molecule type" value="Genomic_DNA"/>
</dbReference>
<evidence type="ECO:0000313" key="1">
    <source>
        <dbReference type="EMBL" id="PWN54103.1"/>
    </source>
</evidence>
<accession>A0ACD0P7L0</accession>
<name>A0ACD0P7L0_9BASI</name>
<dbReference type="Proteomes" id="UP000245626">
    <property type="component" value="Unassembled WGS sequence"/>
</dbReference>
<gene>
    <name evidence="1" type="ORF">IE53DRAFT_39224</name>
</gene>
<evidence type="ECO:0000313" key="2">
    <source>
        <dbReference type="Proteomes" id="UP000245626"/>
    </source>
</evidence>